<comment type="similarity">
    <text evidence="1">Belongs to the PHAF1 family.</text>
</comment>
<comment type="caution">
    <text evidence="2">The sequence shown here is derived from an EMBL/GenBank/DDBJ whole genome shotgun (WGS) entry which is preliminary data.</text>
</comment>
<dbReference type="PANTHER" id="PTHR13465:SF2">
    <property type="entry name" value="PHAGOSOME ASSEMBLY FACTOR 1"/>
    <property type="match status" value="1"/>
</dbReference>
<dbReference type="Proteomes" id="UP000494206">
    <property type="component" value="Unassembled WGS sequence"/>
</dbReference>
<evidence type="ECO:0000313" key="2">
    <source>
        <dbReference type="EMBL" id="CAB3408265.1"/>
    </source>
</evidence>
<dbReference type="EMBL" id="CADEPM010000007">
    <property type="protein sequence ID" value="CAB3408265.1"/>
    <property type="molecule type" value="Genomic_DNA"/>
</dbReference>
<dbReference type="PANTHER" id="PTHR13465">
    <property type="entry name" value="UPF0183 PROTEIN"/>
    <property type="match status" value="1"/>
</dbReference>
<dbReference type="InterPro" id="IPR005373">
    <property type="entry name" value="PHAF1"/>
</dbReference>
<gene>
    <name evidence="2" type="ORF">CBOVIS_LOCUS10063</name>
</gene>
<evidence type="ECO:0000313" key="3">
    <source>
        <dbReference type="Proteomes" id="UP000494206"/>
    </source>
</evidence>
<reference evidence="2 3" key="1">
    <citation type="submission" date="2020-04" db="EMBL/GenBank/DDBJ databases">
        <authorList>
            <person name="Laetsch R D."/>
            <person name="Stevens L."/>
            <person name="Kumar S."/>
            <person name="Blaxter L. M."/>
        </authorList>
    </citation>
    <scope>NUCLEOTIDE SEQUENCE [LARGE SCALE GENOMIC DNA]</scope>
</reference>
<dbReference type="InterPro" id="IPR039156">
    <property type="entry name" value="PHAF1/BROMI"/>
</dbReference>
<name>A0A8S1FAV7_9PELO</name>
<dbReference type="OrthoDB" id="3971593at2759"/>
<evidence type="ECO:0000256" key="1">
    <source>
        <dbReference type="ARBA" id="ARBA00024339"/>
    </source>
</evidence>
<organism evidence="2 3">
    <name type="scientific">Caenorhabditis bovis</name>
    <dbReference type="NCBI Taxonomy" id="2654633"/>
    <lineage>
        <taxon>Eukaryota</taxon>
        <taxon>Metazoa</taxon>
        <taxon>Ecdysozoa</taxon>
        <taxon>Nematoda</taxon>
        <taxon>Chromadorea</taxon>
        <taxon>Rhabditida</taxon>
        <taxon>Rhabditina</taxon>
        <taxon>Rhabditomorpha</taxon>
        <taxon>Rhabditoidea</taxon>
        <taxon>Rhabditidae</taxon>
        <taxon>Peloderinae</taxon>
        <taxon>Caenorhabditis</taxon>
    </lineage>
</organism>
<protein>
    <submittedName>
        <fullName evidence="2">Uncharacterized protein</fullName>
    </submittedName>
</protein>
<dbReference type="GO" id="GO:0043001">
    <property type="term" value="P:Golgi to plasma membrane protein transport"/>
    <property type="evidence" value="ECO:0007669"/>
    <property type="project" value="TreeGrafter"/>
</dbReference>
<dbReference type="GO" id="GO:0005802">
    <property type="term" value="C:trans-Golgi network"/>
    <property type="evidence" value="ECO:0007669"/>
    <property type="project" value="TreeGrafter"/>
</dbReference>
<proteinExistence type="inferred from homology"/>
<keyword evidence="3" id="KW-1185">Reference proteome</keyword>
<sequence>MSAKSKTAPIDLTPNKTPLTLEVVPHVGLKNEKLMFLLGMPLNQIITMCQQNAGLIGKIQLKYSKKDVFGCSVCLYLSSDGIKLYFDGPTQLLKLIEVDNLSRISLSYGNVIFSEPFAQTSLDKLNNVFGSTHPGAYDEKQKMYVQSWPGLSFCFPTDSNGTNDAIRLEPGFGPNMLSLKYDASCQPRLTKMSIYQGTDLSRPESVDIPFSCFCGQNRTRLIEAIWENGDLIGLHITFDTQTGSLIDGDLEVYSVEKKIYFGDPVSVVQTALGAPSKVYYKSEDKMKIHRGSTKETLIGLPHFFFNYFSMGLVSAHLMLLVA</sequence>
<accession>A0A8S1FAV7</accession>
<dbReference type="AlphaFoldDB" id="A0A8S1FAV7"/>
<dbReference type="Pfam" id="PF03676">
    <property type="entry name" value="PHAF1"/>
    <property type="match status" value="1"/>
</dbReference>